<evidence type="ECO:0000256" key="2">
    <source>
        <dbReference type="ARBA" id="ARBA00007543"/>
    </source>
</evidence>
<accession>A0A5E6TKD1</accession>
<dbReference type="EC" id="1.10.3.14" evidence="8"/>
<evidence type="ECO:0000256" key="4">
    <source>
        <dbReference type="ARBA" id="ARBA00022692"/>
    </source>
</evidence>
<feature type="transmembrane region" description="Helical" evidence="7">
    <location>
        <begin position="299"/>
        <end position="319"/>
    </location>
</feature>
<proteinExistence type="inferred from homology"/>
<dbReference type="NCBIfam" id="TIGR00203">
    <property type="entry name" value="cydB"/>
    <property type="match status" value="1"/>
</dbReference>
<keyword evidence="4 7" id="KW-0812">Transmembrane</keyword>
<protein>
    <submittedName>
        <fullName evidence="8">Cytochrome bd-I ubiquinol oxidase subunit 2</fullName>
        <ecNumber evidence="8">1.10.3.14</ecNumber>
    </submittedName>
</protein>
<evidence type="ECO:0000313" key="8">
    <source>
        <dbReference type="EMBL" id="VVM93400.1"/>
    </source>
</evidence>
<name>A0A5E6TKD1_PSEFL</name>
<dbReference type="GO" id="GO:0005886">
    <property type="term" value="C:plasma membrane"/>
    <property type="evidence" value="ECO:0007669"/>
    <property type="project" value="UniProtKB-SubCell"/>
</dbReference>
<reference evidence="8 9" key="1">
    <citation type="submission" date="2019-09" db="EMBL/GenBank/DDBJ databases">
        <authorList>
            <person name="Chandra G."/>
            <person name="Truman W A."/>
        </authorList>
    </citation>
    <scope>NUCLEOTIDE SEQUENCE [LARGE SCALE GENOMIC DNA]</scope>
    <source>
        <strain evidence="8">PS645</strain>
    </source>
</reference>
<dbReference type="GO" id="GO:0009055">
    <property type="term" value="F:electron transfer activity"/>
    <property type="evidence" value="ECO:0007669"/>
    <property type="project" value="TreeGrafter"/>
</dbReference>
<evidence type="ECO:0000256" key="1">
    <source>
        <dbReference type="ARBA" id="ARBA00004651"/>
    </source>
</evidence>
<feature type="transmembrane region" description="Helical" evidence="7">
    <location>
        <begin position="200"/>
        <end position="219"/>
    </location>
</feature>
<dbReference type="Pfam" id="PF02322">
    <property type="entry name" value="Cyt_bd_oxida_II"/>
    <property type="match status" value="1"/>
</dbReference>
<evidence type="ECO:0000256" key="3">
    <source>
        <dbReference type="ARBA" id="ARBA00022475"/>
    </source>
</evidence>
<dbReference type="AlphaFoldDB" id="A0A5E6TKD1"/>
<evidence type="ECO:0000256" key="6">
    <source>
        <dbReference type="ARBA" id="ARBA00023136"/>
    </source>
</evidence>
<keyword evidence="8" id="KW-0560">Oxidoreductase</keyword>
<sequence length="333" mass="36016">MFDNDVLTLLCAAALGFSILNYVLLDGTDLGVGMLLGLTRASRQRRAMAVTILPIWDANETWLVLGGGGLLALFPVAYAILLPALYLPFIIMFLALILRAVALEFRDYAPSESVKRAVDGLHACSSLLAGGVQGIVLGTLVQGVPHQNGQYNGEGWEWLSPFPLFCGAVLVVGYTWLGACWLYWRTEGDLQLRSVRQAKVLSIVTLILLSVLAAWTATLQPQYAQRLAAHLVWLPAAALLTAMLSGFVFGFRSRRHYLPLFAALGVFVVAFAVMVAVLFPLIIPPTLTLQAAASSPTSQMFMLIGIAVLIPVTLVYNTYGFRVFSGKVGAARD</sequence>
<dbReference type="PANTHER" id="PTHR43141">
    <property type="entry name" value="CYTOCHROME BD2 SUBUNIT II"/>
    <property type="match status" value="1"/>
</dbReference>
<evidence type="ECO:0000256" key="7">
    <source>
        <dbReference type="SAM" id="Phobius"/>
    </source>
</evidence>
<dbReference type="PANTHER" id="PTHR43141:SF4">
    <property type="entry name" value="CYTOCHROME BD2 SUBUNIT II"/>
    <property type="match status" value="1"/>
</dbReference>
<comment type="similarity">
    <text evidence="2">Belongs to the cytochrome ubiquinol oxidase subunit 2 family.</text>
</comment>
<feature type="transmembrane region" description="Helical" evidence="7">
    <location>
        <begin position="162"/>
        <end position="184"/>
    </location>
</feature>
<comment type="subcellular location">
    <subcellularLocation>
        <location evidence="1">Cell membrane</location>
        <topology evidence="1">Multi-pass membrane protein</topology>
    </subcellularLocation>
</comment>
<feature type="transmembrane region" description="Helical" evidence="7">
    <location>
        <begin position="258"/>
        <end position="279"/>
    </location>
</feature>
<keyword evidence="3" id="KW-1003">Cell membrane</keyword>
<keyword evidence="5 7" id="KW-1133">Transmembrane helix</keyword>
<dbReference type="OrthoDB" id="6566345at2"/>
<gene>
    <name evidence="8" type="primary">cydB_2</name>
    <name evidence="8" type="ORF">PS645_02902</name>
</gene>
<dbReference type="Proteomes" id="UP000325607">
    <property type="component" value="Unassembled WGS sequence"/>
</dbReference>
<dbReference type="InterPro" id="IPR003317">
    <property type="entry name" value="Cyt-d_oxidase_su2"/>
</dbReference>
<dbReference type="GO" id="GO:0070069">
    <property type="term" value="C:cytochrome complex"/>
    <property type="evidence" value="ECO:0007669"/>
    <property type="project" value="TreeGrafter"/>
</dbReference>
<evidence type="ECO:0000313" key="9">
    <source>
        <dbReference type="Proteomes" id="UP000325607"/>
    </source>
</evidence>
<organism evidence="8 9">
    <name type="scientific">Pseudomonas fluorescens</name>
    <dbReference type="NCBI Taxonomy" id="294"/>
    <lineage>
        <taxon>Bacteria</taxon>
        <taxon>Pseudomonadati</taxon>
        <taxon>Pseudomonadota</taxon>
        <taxon>Gammaproteobacteria</taxon>
        <taxon>Pseudomonadales</taxon>
        <taxon>Pseudomonadaceae</taxon>
        <taxon>Pseudomonas</taxon>
    </lineage>
</organism>
<feature type="transmembrane region" description="Helical" evidence="7">
    <location>
        <begin position="123"/>
        <end position="142"/>
    </location>
</feature>
<dbReference type="EMBL" id="CABVGX010000021">
    <property type="protein sequence ID" value="VVM93400.1"/>
    <property type="molecule type" value="Genomic_DNA"/>
</dbReference>
<dbReference type="RefSeq" id="WP_150581061.1">
    <property type="nucleotide sequence ID" value="NZ_CABVGX010000021.1"/>
</dbReference>
<dbReference type="GO" id="GO:0016682">
    <property type="term" value="F:oxidoreductase activity, acting on diphenols and related substances as donors, oxygen as acceptor"/>
    <property type="evidence" value="ECO:0007669"/>
    <property type="project" value="TreeGrafter"/>
</dbReference>
<feature type="transmembrane region" description="Helical" evidence="7">
    <location>
        <begin position="77"/>
        <end position="102"/>
    </location>
</feature>
<keyword evidence="6 7" id="KW-0472">Membrane</keyword>
<feature type="transmembrane region" description="Helical" evidence="7">
    <location>
        <begin position="231"/>
        <end position="251"/>
    </location>
</feature>
<dbReference type="GO" id="GO:0019646">
    <property type="term" value="P:aerobic electron transport chain"/>
    <property type="evidence" value="ECO:0007669"/>
    <property type="project" value="TreeGrafter"/>
</dbReference>
<evidence type="ECO:0000256" key="5">
    <source>
        <dbReference type="ARBA" id="ARBA00022989"/>
    </source>
</evidence>